<dbReference type="Proteomes" id="UP000070352">
    <property type="component" value="Unassembled WGS sequence"/>
</dbReference>
<evidence type="ECO:0000313" key="1">
    <source>
        <dbReference type="EMBL" id="KXG42682.1"/>
    </source>
</evidence>
<evidence type="ECO:0000313" key="2">
    <source>
        <dbReference type="Proteomes" id="UP000070352"/>
    </source>
</evidence>
<protein>
    <submittedName>
        <fullName evidence="1">Uncharacterized protein</fullName>
    </submittedName>
</protein>
<keyword evidence="2" id="KW-1185">Reference proteome</keyword>
<accession>A0A135L145</accession>
<gene>
    <name evidence="1" type="ORF">U473_00440</name>
</gene>
<proteinExistence type="predicted"/>
<dbReference type="AlphaFoldDB" id="A0A135L145"/>
<organism evidence="1 2">
    <name type="scientific">Tepidibacillus decaturensis</name>
    <dbReference type="NCBI Taxonomy" id="1413211"/>
    <lineage>
        <taxon>Bacteria</taxon>
        <taxon>Bacillati</taxon>
        <taxon>Bacillota</taxon>
        <taxon>Bacilli</taxon>
        <taxon>Bacillales</taxon>
        <taxon>Bacillaceae</taxon>
        <taxon>Tepidibacillus</taxon>
    </lineage>
</organism>
<reference evidence="1 2" key="1">
    <citation type="submission" date="2016-02" db="EMBL/GenBank/DDBJ databases">
        <title>Draft Genome for Tepidibacillus decaturensis nov. sp. Strain Z9, an Anaerobic, Moderately Thermophilic and Heterotrophic Bacterium from Deep Subsurface of the Illinois Basin, USA.</title>
        <authorList>
            <person name="Dong Y."/>
            <person name="Chang J.Y."/>
            <person name="Sanford R."/>
            <person name="Fouke B.W."/>
        </authorList>
    </citation>
    <scope>NUCLEOTIDE SEQUENCE [LARGE SCALE GENOMIC DNA]</scope>
    <source>
        <strain evidence="1 2">Z9</strain>
    </source>
</reference>
<sequence length="69" mass="8195">MAMKTIEYINRTYRTLVPLVIPVLISKKRELNLYYANVKHKLKYKEGLFYPAGKICKFQRCKIGLLIFI</sequence>
<name>A0A135L145_9BACI</name>
<dbReference type="EMBL" id="LSKU01000001">
    <property type="protein sequence ID" value="KXG42682.1"/>
    <property type="molecule type" value="Genomic_DNA"/>
</dbReference>
<comment type="caution">
    <text evidence="1">The sequence shown here is derived from an EMBL/GenBank/DDBJ whole genome shotgun (WGS) entry which is preliminary data.</text>
</comment>